<evidence type="ECO:0000313" key="4">
    <source>
        <dbReference type="Proteomes" id="UP000628017"/>
    </source>
</evidence>
<dbReference type="RefSeq" id="WP_188674273.1">
    <property type="nucleotide sequence ID" value="NZ_BMKA01000002.1"/>
</dbReference>
<organism evidence="3 4">
    <name type="scientific">Neptunicoccus cionae</name>
    <dbReference type="NCBI Taxonomy" id="2035344"/>
    <lineage>
        <taxon>Bacteria</taxon>
        <taxon>Pseudomonadati</taxon>
        <taxon>Pseudomonadota</taxon>
        <taxon>Alphaproteobacteria</taxon>
        <taxon>Rhodobacterales</taxon>
        <taxon>Paracoccaceae</taxon>
        <taxon>Neptunicoccus</taxon>
    </lineage>
</organism>
<name>A0A916QXR4_9RHOB</name>
<gene>
    <name evidence="3" type="ORF">GCM10011498_20560</name>
</gene>
<dbReference type="Gene3D" id="2.50.20.10">
    <property type="entry name" value="Lipoprotein localisation LolA/LolB/LppX"/>
    <property type="match status" value="1"/>
</dbReference>
<comment type="caution">
    <text evidence="3">The sequence shown here is derived from an EMBL/GenBank/DDBJ whole genome shotgun (WGS) entry which is preliminary data.</text>
</comment>
<dbReference type="PANTHER" id="PTHR35869:SF1">
    <property type="entry name" value="OUTER-MEMBRANE LIPOPROTEIN CARRIER PROTEIN"/>
    <property type="match status" value="1"/>
</dbReference>
<dbReference type="InterPro" id="IPR004564">
    <property type="entry name" value="OM_lipoprot_carrier_LolA-like"/>
</dbReference>
<evidence type="ECO:0000256" key="2">
    <source>
        <dbReference type="SAM" id="SignalP"/>
    </source>
</evidence>
<keyword evidence="1 2" id="KW-0732">Signal</keyword>
<dbReference type="Pfam" id="PF03548">
    <property type="entry name" value="LolA"/>
    <property type="match status" value="1"/>
</dbReference>
<feature type="chain" id="PRO_5037401635" evidence="2">
    <location>
        <begin position="22"/>
        <end position="202"/>
    </location>
</feature>
<evidence type="ECO:0000256" key="1">
    <source>
        <dbReference type="ARBA" id="ARBA00022729"/>
    </source>
</evidence>
<keyword evidence="3" id="KW-0449">Lipoprotein</keyword>
<reference evidence="3" key="1">
    <citation type="journal article" date="2014" name="Int. J. Syst. Evol. Microbiol.">
        <title>Complete genome sequence of Corynebacterium casei LMG S-19264T (=DSM 44701T), isolated from a smear-ripened cheese.</title>
        <authorList>
            <consortium name="US DOE Joint Genome Institute (JGI-PGF)"/>
            <person name="Walter F."/>
            <person name="Albersmeier A."/>
            <person name="Kalinowski J."/>
            <person name="Ruckert C."/>
        </authorList>
    </citation>
    <scope>NUCLEOTIDE SEQUENCE</scope>
    <source>
        <strain evidence="3">CGMCC 1.15880</strain>
    </source>
</reference>
<protein>
    <submittedName>
        <fullName evidence="3">Outer-membrane lipoprotein carrier protein</fullName>
    </submittedName>
</protein>
<dbReference type="CDD" id="cd16325">
    <property type="entry name" value="LolA"/>
    <property type="match status" value="1"/>
</dbReference>
<dbReference type="PANTHER" id="PTHR35869">
    <property type="entry name" value="OUTER-MEMBRANE LIPOPROTEIN CARRIER PROTEIN"/>
    <property type="match status" value="1"/>
</dbReference>
<dbReference type="InterPro" id="IPR029046">
    <property type="entry name" value="LolA/LolB/LppX"/>
</dbReference>
<keyword evidence="4" id="KW-1185">Reference proteome</keyword>
<dbReference type="EMBL" id="BMKA01000002">
    <property type="protein sequence ID" value="GGA19557.1"/>
    <property type="molecule type" value="Genomic_DNA"/>
</dbReference>
<evidence type="ECO:0000313" key="3">
    <source>
        <dbReference type="EMBL" id="GGA19557.1"/>
    </source>
</evidence>
<reference evidence="3" key="2">
    <citation type="submission" date="2020-09" db="EMBL/GenBank/DDBJ databases">
        <authorList>
            <person name="Sun Q."/>
            <person name="Zhou Y."/>
        </authorList>
    </citation>
    <scope>NUCLEOTIDE SEQUENCE</scope>
    <source>
        <strain evidence="3">CGMCC 1.15880</strain>
    </source>
</reference>
<sequence length="202" mass="22294">MKRRFFLGALSALSLASPALAQSKPLSLNELSAYLNTLTSAQGAFTQVNPDGTLSKGTFYLKRPGRMRFEYEPPNDALVVAGQGKLAIFDKRSNSGGQQYPLHRTPLHIILKDRVNLNASGMVVAHQHDGTSTTVTAQDPKHPNYGNVKLVFTDKPTELRQWIVTDESGQKTTVVLGKLEHNARLQARLFNVDRIAKEGDIR</sequence>
<accession>A0A916QXR4</accession>
<proteinExistence type="predicted"/>
<feature type="signal peptide" evidence="2">
    <location>
        <begin position="1"/>
        <end position="21"/>
    </location>
</feature>
<dbReference type="SUPFAM" id="SSF89392">
    <property type="entry name" value="Prokaryotic lipoproteins and lipoprotein localization factors"/>
    <property type="match status" value="1"/>
</dbReference>
<dbReference type="AlphaFoldDB" id="A0A916QXR4"/>
<dbReference type="Proteomes" id="UP000628017">
    <property type="component" value="Unassembled WGS sequence"/>
</dbReference>